<gene>
    <name evidence="8" type="ORF">LSH36_1g17037</name>
</gene>
<dbReference type="GO" id="GO:0140359">
    <property type="term" value="F:ABC-type transporter activity"/>
    <property type="evidence" value="ECO:0007669"/>
    <property type="project" value="InterPro"/>
</dbReference>
<dbReference type="Gene3D" id="3.40.50.300">
    <property type="entry name" value="P-loop containing nucleotide triphosphate hydrolases"/>
    <property type="match status" value="1"/>
</dbReference>
<sequence length="457" mass="52695">MFYFDGTFFKRFLRVLKVLFPRWCSVNVFLFLFLLCVLLLQQVVVYHVGLIPSTYYQVLGEKDLPGFMSHTVYSLIITIAVAFLYATEGYVTSVFYVTSRRDLSRYLHEKYFQDIFYYQLNVLDDVIDNPDQRITQDGERLCKSFSEIIAKLLISPFVICFYMYSTWSSTGYLGPVCVVVFFIISTIINKFLMSPVVALVYKQEQLEGDFRFKHMQIRANAESAAFYRCGHLERQKTNHKLEALIQTQNRLQLKEYGLNFSIKLADYMGSILNYIILAFPIFGGVYDHLTPSELSSLISENAFITIYLIFSFTSLIDLAMNVTDMAGVTHRVGQMMEQLGEWNCHGDQLQDTVYEGHISSAFSSPPNSHDKILVRDLTFEIKAKCNILITGDSGCGKSSLLRVLDGLWQQRSGFVERKVIHGHRGVLYLPQKPFLTDGSLREQIVYPYKDWKYTGKH</sequence>
<dbReference type="PANTHER" id="PTHR11384">
    <property type="entry name" value="ATP-BINDING CASSETTE, SUB-FAMILY D MEMBER"/>
    <property type="match status" value="1"/>
</dbReference>
<evidence type="ECO:0000256" key="5">
    <source>
        <dbReference type="ARBA" id="ARBA00023136"/>
    </source>
</evidence>
<dbReference type="GO" id="GO:0015910">
    <property type="term" value="P:long-chain fatty acid import into peroxisome"/>
    <property type="evidence" value="ECO:0007669"/>
    <property type="project" value="TreeGrafter"/>
</dbReference>
<evidence type="ECO:0000259" key="7">
    <source>
        <dbReference type="PROSITE" id="PS50929"/>
    </source>
</evidence>
<dbReference type="GO" id="GO:0042760">
    <property type="term" value="P:very long-chain fatty acid catabolic process"/>
    <property type="evidence" value="ECO:0007669"/>
    <property type="project" value="TreeGrafter"/>
</dbReference>
<evidence type="ECO:0000256" key="1">
    <source>
        <dbReference type="ARBA" id="ARBA00008575"/>
    </source>
</evidence>
<dbReference type="PROSITE" id="PS50929">
    <property type="entry name" value="ABC_TM1F"/>
    <property type="match status" value="1"/>
</dbReference>
<evidence type="ECO:0000313" key="8">
    <source>
        <dbReference type="EMBL" id="KAK2170693.1"/>
    </source>
</evidence>
<feature type="transmembrane region" description="Helical" evidence="6">
    <location>
        <begin position="148"/>
        <end position="165"/>
    </location>
</feature>
<evidence type="ECO:0000256" key="6">
    <source>
        <dbReference type="SAM" id="Phobius"/>
    </source>
</evidence>
<feature type="transmembrane region" description="Helical" evidence="6">
    <location>
        <begin position="302"/>
        <end position="322"/>
    </location>
</feature>
<dbReference type="GO" id="GO:0005524">
    <property type="term" value="F:ATP binding"/>
    <property type="evidence" value="ECO:0007669"/>
    <property type="project" value="InterPro"/>
</dbReference>
<comment type="similarity">
    <text evidence="1">Belongs to the ABC transporter superfamily. ABCD family. Peroxisomal fatty acyl CoA transporter (TC 3.A.1.203) subfamily.</text>
</comment>
<dbReference type="InterPro" id="IPR036640">
    <property type="entry name" value="ABC1_TM_sf"/>
</dbReference>
<dbReference type="GO" id="GO:0005778">
    <property type="term" value="C:peroxisomal membrane"/>
    <property type="evidence" value="ECO:0007669"/>
    <property type="project" value="TreeGrafter"/>
</dbReference>
<accession>A0AAD9NJC7</accession>
<keyword evidence="9" id="KW-1185">Reference proteome</keyword>
<feature type="transmembrane region" description="Helical" evidence="6">
    <location>
        <begin position="264"/>
        <end position="282"/>
    </location>
</feature>
<feature type="transmembrane region" description="Helical" evidence="6">
    <location>
        <begin position="72"/>
        <end position="97"/>
    </location>
</feature>
<feature type="transmembrane region" description="Helical" evidence="6">
    <location>
        <begin position="171"/>
        <end position="192"/>
    </location>
</feature>
<proteinExistence type="inferred from homology"/>
<evidence type="ECO:0000313" key="9">
    <source>
        <dbReference type="Proteomes" id="UP001208570"/>
    </source>
</evidence>
<keyword evidence="2" id="KW-0813">Transport</keyword>
<dbReference type="Pfam" id="PF06472">
    <property type="entry name" value="ABC_membrane_2"/>
    <property type="match status" value="1"/>
</dbReference>
<dbReference type="InterPro" id="IPR027417">
    <property type="entry name" value="P-loop_NTPase"/>
</dbReference>
<dbReference type="SUPFAM" id="SSF52540">
    <property type="entry name" value="P-loop containing nucleoside triphosphate hydrolases"/>
    <property type="match status" value="1"/>
</dbReference>
<dbReference type="SUPFAM" id="SSF90123">
    <property type="entry name" value="ABC transporter transmembrane region"/>
    <property type="match status" value="1"/>
</dbReference>
<evidence type="ECO:0000256" key="3">
    <source>
        <dbReference type="ARBA" id="ARBA00022692"/>
    </source>
</evidence>
<dbReference type="InterPro" id="IPR050835">
    <property type="entry name" value="ABC_transporter_sub-D"/>
</dbReference>
<dbReference type="Proteomes" id="UP001208570">
    <property type="component" value="Unassembled WGS sequence"/>
</dbReference>
<dbReference type="InterPro" id="IPR011527">
    <property type="entry name" value="ABC1_TM_dom"/>
</dbReference>
<feature type="transmembrane region" description="Helical" evidence="6">
    <location>
        <begin position="20"/>
        <end position="40"/>
    </location>
</feature>
<keyword evidence="3 6" id="KW-0812">Transmembrane</keyword>
<dbReference type="EMBL" id="JAODUP010000001">
    <property type="protein sequence ID" value="KAK2170693.1"/>
    <property type="molecule type" value="Genomic_DNA"/>
</dbReference>
<dbReference type="Pfam" id="PF00005">
    <property type="entry name" value="ABC_tran"/>
    <property type="match status" value="1"/>
</dbReference>
<organism evidence="8 9">
    <name type="scientific">Paralvinella palmiformis</name>
    <dbReference type="NCBI Taxonomy" id="53620"/>
    <lineage>
        <taxon>Eukaryota</taxon>
        <taxon>Metazoa</taxon>
        <taxon>Spiralia</taxon>
        <taxon>Lophotrochozoa</taxon>
        <taxon>Annelida</taxon>
        <taxon>Polychaeta</taxon>
        <taxon>Sedentaria</taxon>
        <taxon>Canalipalpata</taxon>
        <taxon>Terebellida</taxon>
        <taxon>Terebelliformia</taxon>
        <taxon>Alvinellidae</taxon>
        <taxon>Paralvinella</taxon>
    </lineage>
</organism>
<dbReference type="GO" id="GO:0007031">
    <property type="term" value="P:peroxisome organization"/>
    <property type="evidence" value="ECO:0007669"/>
    <property type="project" value="TreeGrafter"/>
</dbReference>
<evidence type="ECO:0000256" key="2">
    <source>
        <dbReference type="ARBA" id="ARBA00022448"/>
    </source>
</evidence>
<dbReference type="GO" id="GO:0005324">
    <property type="term" value="F:long-chain fatty acid transmembrane transporter activity"/>
    <property type="evidence" value="ECO:0007669"/>
    <property type="project" value="TreeGrafter"/>
</dbReference>
<protein>
    <recommendedName>
        <fullName evidence="7">ABC transmembrane type-1 domain-containing protein</fullName>
    </recommendedName>
</protein>
<name>A0AAD9NJC7_9ANNE</name>
<keyword evidence="4 6" id="KW-1133">Transmembrane helix</keyword>
<reference evidence="8" key="1">
    <citation type="journal article" date="2023" name="Mol. Biol. Evol.">
        <title>Third-Generation Sequencing Reveals the Adaptive Role of the Epigenome in Three Deep-Sea Polychaetes.</title>
        <authorList>
            <person name="Perez M."/>
            <person name="Aroh O."/>
            <person name="Sun Y."/>
            <person name="Lan Y."/>
            <person name="Juniper S.K."/>
            <person name="Young C.R."/>
            <person name="Angers B."/>
            <person name="Qian P.Y."/>
        </authorList>
    </citation>
    <scope>NUCLEOTIDE SEQUENCE</scope>
    <source>
        <strain evidence="8">P08H-3</strain>
    </source>
</reference>
<dbReference type="InterPro" id="IPR003439">
    <property type="entry name" value="ABC_transporter-like_ATP-bd"/>
</dbReference>
<dbReference type="Gene3D" id="1.20.1560.10">
    <property type="entry name" value="ABC transporter type 1, transmembrane domain"/>
    <property type="match status" value="1"/>
</dbReference>
<dbReference type="PANTHER" id="PTHR11384:SF59">
    <property type="entry name" value="LYSOSOMAL COBALAMIN TRANSPORTER ABCD4"/>
    <property type="match status" value="1"/>
</dbReference>
<keyword evidence="5 6" id="KW-0472">Membrane</keyword>
<feature type="domain" description="ABC transmembrane type-1" evidence="7">
    <location>
        <begin position="75"/>
        <end position="320"/>
    </location>
</feature>
<evidence type="ECO:0000256" key="4">
    <source>
        <dbReference type="ARBA" id="ARBA00022989"/>
    </source>
</evidence>
<dbReference type="AlphaFoldDB" id="A0AAD9NJC7"/>
<dbReference type="GO" id="GO:0006635">
    <property type="term" value="P:fatty acid beta-oxidation"/>
    <property type="evidence" value="ECO:0007669"/>
    <property type="project" value="TreeGrafter"/>
</dbReference>
<comment type="caution">
    <text evidence="8">The sequence shown here is derived from an EMBL/GenBank/DDBJ whole genome shotgun (WGS) entry which is preliminary data.</text>
</comment>
<dbReference type="GO" id="GO:0016887">
    <property type="term" value="F:ATP hydrolysis activity"/>
    <property type="evidence" value="ECO:0007669"/>
    <property type="project" value="InterPro"/>
</dbReference>